<accession>A0A0N7H813</accession>
<dbReference type="Proteomes" id="UP001186041">
    <property type="component" value="Unassembled WGS sequence"/>
</dbReference>
<keyword evidence="4" id="KW-1185">Reference proteome</keyword>
<gene>
    <name evidence="3" type="ORF">R4485_00845</name>
    <name evidence="2" type="ORF">XA26_10860</name>
</gene>
<dbReference type="InterPro" id="IPR009061">
    <property type="entry name" value="DNA-bd_dom_put_sf"/>
</dbReference>
<reference evidence="2 4" key="1">
    <citation type="journal article" date="2015" name="MBio">
        <title>Enzymatic Degradation of Phenazines Can Generate Energy and Protect Sensitive Organisms from Toxicity.</title>
        <authorList>
            <person name="Costa K.C."/>
            <person name="Bergkessel M."/>
            <person name="Saunders S."/>
            <person name="Korlach J."/>
            <person name="Newman D.K."/>
        </authorList>
    </citation>
    <scope>NUCLEOTIDE SEQUENCE [LARGE SCALE GENOMIC DNA]</scope>
    <source>
        <strain evidence="2 4">CT6</strain>
    </source>
</reference>
<dbReference type="SUPFAM" id="SSF46955">
    <property type="entry name" value="Putative DNA-binding domain"/>
    <property type="match status" value="1"/>
</dbReference>
<dbReference type="EMBL" id="CP011269">
    <property type="protein sequence ID" value="ALI24943.1"/>
    <property type="molecule type" value="Genomic_DNA"/>
</dbReference>
<organism evidence="2 4">
    <name type="scientific">Mycolicibacterium fortuitum</name>
    <name type="common">Mycobacterium fortuitum</name>
    <dbReference type="NCBI Taxonomy" id="1766"/>
    <lineage>
        <taxon>Bacteria</taxon>
        <taxon>Bacillati</taxon>
        <taxon>Actinomycetota</taxon>
        <taxon>Actinomycetes</taxon>
        <taxon>Mycobacteriales</taxon>
        <taxon>Mycobacteriaceae</taxon>
        <taxon>Mycolicibacterium</taxon>
    </lineage>
</organism>
<dbReference type="KEGG" id="mft:XA26_10860"/>
<evidence type="ECO:0000313" key="2">
    <source>
        <dbReference type="EMBL" id="ALI24943.1"/>
    </source>
</evidence>
<dbReference type="Proteomes" id="UP000057134">
    <property type="component" value="Chromosome"/>
</dbReference>
<sequence>MALMPSSEDYWLTRPEVGERLRVPEKTLAQWASQGKGPKYARFGRHCRYRLSDLISWENEQFGGAA</sequence>
<dbReference type="PATRIC" id="fig|1766.6.peg.1078"/>
<dbReference type="Pfam" id="PF12728">
    <property type="entry name" value="HTH_17"/>
    <property type="match status" value="1"/>
</dbReference>
<name>A0A0N7H813_MYCFO</name>
<evidence type="ECO:0000313" key="3">
    <source>
        <dbReference type="EMBL" id="MDV7288708.1"/>
    </source>
</evidence>
<proteinExistence type="predicted"/>
<dbReference type="EMBL" id="JAWLVV010000001">
    <property type="protein sequence ID" value="MDV7288708.1"/>
    <property type="molecule type" value="Genomic_DNA"/>
</dbReference>
<protein>
    <submittedName>
        <fullName evidence="3">Helix-turn-helix domain-containing protein</fullName>
    </submittedName>
</protein>
<feature type="domain" description="Helix-turn-helix" evidence="1">
    <location>
        <begin position="11"/>
        <end position="60"/>
    </location>
</feature>
<dbReference type="RefSeq" id="WP_308207232.1">
    <property type="nucleotide sequence ID" value="NZ_CP011269.1"/>
</dbReference>
<dbReference type="AlphaFoldDB" id="A0A0N7H813"/>
<evidence type="ECO:0000259" key="1">
    <source>
        <dbReference type="Pfam" id="PF12728"/>
    </source>
</evidence>
<reference evidence="3" key="2">
    <citation type="submission" date="2023-10" db="EMBL/GenBank/DDBJ databases">
        <title>Mycolicibacterium fortuitum clinical isolates causing pulmonary infections in humans.</title>
        <authorList>
            <person name="Mejia-Ponce P.M."/>
            <person name="Zenteno-Cuevas R."/>
            <person name="Licona-Cassani C."/>
        </authorList>
    </citation>
    <scope>NUCLEOTIDE SEQUENCE</scope>
    <source>
        <strain evidence="3">M8</strain>
    </source>
</reference>
<dbReference type="STRING" id="1766.XA26_10860"/>
<dbReference type="InterPro" id="IPR041657">
    <property type="entry name" value="HTH_17"/>
</dbReference>
<evidence type="ECO:0000313" key="4">
    <source>
        <dbReference type="Proteomes" id="UP000057134"/>
    </source>
</evidence>